<evidence type="ECO:0000313" key="3">
    <source>
        <dbReference type="Proteomes" id="UP000712600"/>
    </source>
</evidence>
<dbReference type="Proteomes" id="UP000712600">
    <property type="component" value="Unassembled WGS sequence"/>
</dbReference>
<evidence type="ECO:0000256" key="1">
    <source>
        <dbReference type="SAM" id="Phobius"/>
    </source>
</evidence>
<dbReference type="EMBL" id="QGKX02001290">
    <property type="protein sequence ID" value="KAF3535102.1"/>
    <property type="molecule type" value="Genomic_DNA"/>
</dbReference>
<reference evidence="2" key="1">
    <citation type="submission" date="2019-12" db="EMBL/GenBank/DDBJ databases">
        <title>Genome sequencing and annotation of Brassica cretica.</title>
        <authorList>
            <person name="Studholme D.J."/>
            <person name="Sarris P."/>
        </authorList>
    </citation>
    <scope>NUCLEOTIDE SEQUENCE</scope>
    <source>
        <strain evidence="2">PFS-109/04</strain>
        <tissue evidence="2">Leaf</tissue>
    </source>
</reference>
<comment type="caution">
    <text evidence="2">The sequence shown here is derived from an EMBL/GenBank/DDBJ whole genome shotgun (WGS) entry which is preliminary data.</text>
</comment>
<organism evidence="2 3">
    <name type="scientific">Brassica cretica</name>
    <name type="common">Mustard</name>
    <dbReference type="NCBI Taxonomy" id="69181"/>
    <lineage>
        <taxon>Eukaryota</taxon>
        <taxon>Viridiplantae</taxon>
        <taxon>Streptophyta</taxon>
        <taxon>Embryophyta</taxon>
        <taxon>Tracheophyta</taxon>
        <taxon>Spermatophyta</taxon>
        <taxon>Magnoliopsida</taxon>
        <taxon>eudicotyledons</taxon>
        <taxon>Gunneridae</taxon>
        <taxon>Pentapetalae</taxon>
        <taxon>rosids</taxon>
        <taxon>malvids</taxon>
        <taxon>Brassicales</taxon>
        <taxon>Brassicaceae</taxon>
        <taxon>Brassiceae</taxon>
        <taxon>Brassica</taxon>
    </lineage>
</organism>
<proteinExistence type="predicted"/>
<evidence type="ECO:0000313" key="2">
    <source>
        <dbReference type="EMBL" id="KAF3535102.1"/>
    </source>
</evidence>
<feature type="transmembrane region" description="Helical" evidence="1">
    <location>
        <begin position="62"/>
        <end position="81"/>
    </location>
</feature>
<keyword evidence="1" id="KW-1133">Transmembrane helix</keyword>
<name>A0A8S9Q622_BRACR</name>
<gene>
    <name evidence="2" type="ORF">F2Q69_00023520</name>
</gene>
<feature type="transmembrane region" description="Helical" evidence="1">
    <location>
        <begin position="131"/>
        <end position="150"/>
    </location>
</feature>
<accession>A0A8S9Q622</accession>
<sequence>MNFSEIKLFSVSHKNHAHGFFSHLSSLSLKSSQKKPSSSLLLGWPPAPPFLFHRRSPSPPPLPFIFFFSLVSPLPLLLRFLSWSSKAMRRRGSDLAFGFGSLENRSGGMDVRLLSDGSWWWWSRSGSDLDFGGGFSLFLCLLVLSSRLGVSHKNHAHGFFSHLSSLSLKSSQKKPSSSLLLGWPPAPPFLFHRRSPSPPPLPFIFFFSLVSPLPLLLRFLSWSSKAMRRRGSDLAFGFGSLENRSGGMDVRLLSDGSWWWWSRSGSDLDFGGGFSLFLCLLVLSSRLGGRRCRCFKPVDRSLGGSSVLPSVPVRLVHYRFSVAGERARRPVVGLVNHGCSSRLRRVRDCKYQGLDLGLPPGRFDSRRSLFSLSS</sequence>
<feature type="transmembrane region" description="Helical" evidence="1">
    <location>
        <begin position="201"/>
        <end position="220"/>
    </location>
</feature>
<dbReference type="AlphaFoldDB" id="A0A8S9Q622"/>
<keyword evidence="1" id="KW-0812">Transmembrane</keyword>
<protein>
    <submittedName>
        <fullName evidence="2">Uncharacterized protein</fullName>
    </submittedName>
</protein>
<keyword evidence="1" id="KW-0472">Membrane</keyword>